<dbReference type="SUPFAM" id="SSF52540">
    <property type="entry name" value="P-loop containing nucleoside triphosphate hydrolases"/>
    <property type="match status" value="1"/>
</dbReference>
<evidence type="ECO:0000256" key="3">
    <source>
        <dbReference type="ARBA" id="ARBA00022741"/>
    </source>
</evidence>
<evidence type="ECO:0000256" key="6">
    <source>
        <dbReference type="ARBA" id="ARBA00023136"/>
    </source>
</evidence>
<keyword evidence="5 7" id="KW-1133">Transmembrane helix</keyword>
<dbReference type="GO" id="GO:0008234">
    <property type="term" value="F:cysteine-type peptidase activity"/>
    <property type="evidence" value="ECO:0007669"/>
    <property type="project" value="InterPro"/>
</dbReference>
<dbReference type="PANTHER" id="PTHR24221">
    <property type="entry name" value="ATP-BINDING CASSETTE SUB-FAMILY B"/>
    <property type="match status" value="1"/>
</dbReference>
<protein>
    <submittedName>
        <fullName evidence="11">Peptidase domain-containing ABC transporter</fullName>
    </submittedName>
</protein>
<keyword evidence="12" id="KW-1185">Reference proteome</keyword>
<dbReference type="PANTHER" id="PTHR24221:SF606">
    <property type="entry name" value="COLICIN V SECRETION-PROCESSING ATP-BINDING PROTEIN"/>
    <property type="match status" value="1"/>
</dbReference>
<dbReference type="GO" id="GO:0140359">
    <property type="term" value="F:ABC-type transporter activity"/>
    <property type="evidence" value="ECO:0007669"/>
    <property type="project" value="InterPro"/>
</dbReference>
<dbReference type="PROSITE" id="PS50893">
    <property type="entry name" value="ABC_TRANSPORTER_2"/>
    <property type="match status" value="1"/>
</dbReference>
<dbReference type="InterPro" id="IPR003439">
    <property type="entry name" value="ABC_transporter-like_ATP-bd"/>
</dbReference>
<feature type="domain" description="ABC transporter" evidence="8">
    <location>
        <begin position="497"/>
        <end position="705"/>
    </location>
</feature>
<dbReference type="InterPro" id="IPR003593">
    <property type="entry name" value="AAA+_ATPase"/>
</dbReference>
<organism evidence="11 12">
    <name type="scientific">Parahaliea aestuarii</name>
    <dbReference type="NCBI Taxonomy" id="1852021"/>
    <lineage>
        <taxon>Bacteria</taxon>
        <taxon>Pseudomonadati</taxon>
        <taxon>Pseudomonadota</taxon>
        <taxon>Gammaproteobacteria</taxon>
        <taxon>Cellvibrionales</taxon>
        <taxon>Halieaceae</taxon>
        <taxon>Parahaliea</taxon>
    </lineage>
</organism>
<evidence type="ECO:0000256" key="2">
    <source>
        <dbReference type="ARBA" id="ARBA00022692"/>
    </source>
</evidence>
<dbReference type="InterPro" id="IPR027417">
    <property type="entry name" value="P-loop_NTPase"/>
</dbReference>
<comment type="caution">
    <text evidence="11">The sequence shown here is derived from an EMBL/GenBank/DDBJ whole genome shotgun (WGS) entry which is preliminary data.</text>
</comment>
<dbReference type="CDD" id="cd18567">
    <property type="entry name" value="ABC_6TM_CvaB_RaxB_like"/>
    <property type="match status" value="1"/>
</dbReference>
<dbReference type="Pfam" id="PF00005">
    <property type="entry name" value="ABC_tran"/>
    <property type="match status" value="1"/>
</dbReference>
<gene>
    <name evidence="11" type="ORF">FVW59_04210</name>
</gene>
<keyword evidence="4" id="KW-0067">ATP-binding</keyword>
<dbReference type="GO" id="GO:0016887">
    <property type="term" value="F:ATP hydrolysis activity"/>
    <property type="evidence" value="ECO:0007669"/>
    <property type="project" value="InterPro"/>
</dbReference>
<dbReference type="Proteomes" id="UP000321933">
    <property type="component" value="Unassembled WGS sequence"/>
</dbReference>
<feature type="transmembrane region" description="Helical" evidence="7">
    <location>
        <begin position="416"/>
        <end position="441"/>
    </location>
</feature>
<dbReference type="CDD" id="cd02419">
    <property type="entry name" value="Peptidase_C39C"/>
    <property type="match status" value="1"/>
</dbReference>
<dbReference type="InterPro" id="IPR033838">
    <property type="entry name" value="CvaB_peptidase"/>
</dbReference>
<comment type="subcellular location">
    <subcellularLocation>
        <location evidence="1">Cell membrane</location>
        <topology evidence="1">Multi-pass membrane protein</topology>
    </subcellularLocation>
</comment>
<dbReference type="InterPro" id="IPR005074">
    <property type="entry name" value="Peptidase_C39"/>
</dbReference>
<evidence type="ECO:0000259" key="9">
    <source>
        <dbReference type="PROSITE" id="PS50929"/>
    </source>
</evidence>
<dbReference type="InterPro" id="IPR011527">
    <property type="entry name" value="ABC1_TM_dom"/>
</dbReference>
<dbReference type="Gene3D" id="3.40.50.300">
    <property type="entry name" value="P-loop containing nucleotide triphosphate hydrolases"/>
    <property type="match status" value="1"/>
</dbReference>
<accession>A0A5C9A2X1</accession>
<reference evidence="11 12" key="1">
    <citation type="submission" date="2019-08" db="EMBL/GenBank/DDBJ databases">
        <title>Parahaliea maris sp. nov., isolated from the surface seawater.</title>
        <authorList>
            <person name="Liu Y."/>
        </authorList>
    </citation>
    <scope>NUCLEOTIDE SEQUENCE [LARGE SCALE GENOMIC DNA]</scope>
    <source>
        <strain evidence="11 12">S2-26</strain>
    </source>
</reference>
<name>A0A5C9A2X1_9GAMM</name>
<dbReference type="PROSITE" id="PS50929">
    <property type="entry name" value="ABC_TM1F"/>
    <property type="match status" value="1"/>
</dbReference>
<evidence type="ECO:0000256" key="5">
    <source>
        <dbReference type="ARBA" id="ARBA00022989"/>
    </source>
</evidence>
<dbReference type="GO" id="GO:0005524">
    <property type="term" value="F:ATP binding"/>
    <property type="evidence" value="ECO:0007669"/>
    <property type="project" value="UniProtKB-KW"/>
</dbReference>
<feature type="transmembrane region" description="Helical" evidence="7">
    <location>
        <begin position="174"/>
        <end position="195"/>
    </location>
</feature>
<keyword evidence="2 7" id="KW-0812">Transmembrane</keyword>
<evidence type="ECO:0000259" key="8">
    <source>
        <dbReference type="PROSITE" id="PS50893"/>
    </source>
</evidence>
<dbReference type="InterPro" id="IPR039421">
    <property type="entry name" value="Type_1_exporter"/>
</dbReference>
<feature type="domain" description="Peptidase C39" evidence="10">
    <location>
        <begin position="29"/>
        <end position="148"/>
    </location>
</feature>
<dbReference type="EMBL" id="VRYZ01000001">
    <property type="protein sequence ID" value="TXS95108.1"/>
    <property type="molecule type" value="Genomic_DNA"/>
</dbReference>
<keyword evidence="3" id="KW-0547">Nucleotide-binding</keyword>
<dbReference type="Gene3D" id="3.90.70.10">
    <property type="entry name" value="Cysteine proteinases"/>
    <property type="match status" value="1"/>
</dbReference>
<dbReference type="Pfam" id="PF00664">
    <property type="entry name" value="ABC_membrane"/>
    <property type="match status" value="1"/>
</dbReference>
<dbReference type="AlphaFoldDB" id="A0A5C9A2X1"/>
<feature type="transmembrane region" description="Helical" evidence="7">
    <location>
        <begin position="320"/>
        <end position="340"/>
    </location>
</feature>
<keyword evidence="6 7" id="KW-0472">Membrane</keyword>
<feature type="transmembrane region" description="Helical" evidence="7">
    <location>
        <begin position="215"/>
        <end position="236"/>
    </location>
</feature>
<dbReference type="Pfam" id="PF03412">
    <property type="entry name" value="Peptidase_C39"/>
    <property type="match status" value="1"/>
</dbReference>
<evidence type="ECO:0000259" key="10">
    <source>
        <dbReference type="PROSITE" id="PS50990"/>
    </source>
</evidence>
<evidence type="ECO:0000313" key="11">
    <source>
        <dbReference type="EMBL" id="TXS95108.1"/>
    </source>
</evidence>
<feature type="domain" description="ABC transmembrane type-1" evidence="9">
    <location>
        <begin position="185"/>
        <end position="461"/>
    </location>
</feature>
<dbReference type="SUPFAM" id="SSF90123">
    <property type="entry name" value="ABC transporter transmembrane region"/>
    <property type="match status" value="1"/>
</dbReference>
<dbReference type="RefSeq" id="WP_148062947.1">
    <property type="nucleotide sequence ID" value="NZ_VRYZ01000001.1"/>
</dbReference>
<dbReference type="GO" id="GO:0034040">
    <property type="term" value="F:ATPase-coupled lipid transmembrane transporter activity"/>
    <property type="evidence" value="ECO:0007669"/>
    <property type="project" value="TreeGrafter"/>
</dbReference>
<proteinExistence type="predicted"/>
<dbReference type="GO" id="GO:0005886">
    <property type="term" value="C:plasma membrane"/>
    <property type="evidence" value="ECO:0007669"/>
    <property type="project" value="UniProtKB-SubCell"/>
</dbReference>
<evidence type="ECO:0000256" key="4">
    <source>
        <dbReference type="ARBA" id="ARBA00022840"/>
    </source>
</evidence>
<dbReference type="OrthoDB" id="9806127at2"/>
<dbReference type="Gene3D" id="1.20.1560.10">
    <property type="entry name" value="ABC transporter type 1, transmembrane domain"/>
    <property type="match status" value="1"/>
</dbReference>
<evidence type="ECO:0000256" key="7">
    <source>
        <dbReference type="SAM" id="Phobius"/>
    </source>
</evidence>
<evidence type="ECO:0000313" key="12">
    <source>
        <dbReference type="Proteomes" id="UP000321933"/>
    </source>
</evidence>
<evidence type="ECO:0000256" key="1">
    <source>
        <dbReference type="ARBA" id="ARBA00004651"/>
    </source>
</evidence>
<dbReference type="SMART" id="SM00382">
    <property type="entry name" value="AAA"/>
    <property type="match status" value="1"/>
</dbReference>
<feature type="transmembrane region" description="Helical" evidence="7">
    <location>
        <begin position="288"/>
        <end position="314"/>
    </location>
</feature>
<dbReference type="GO" id="GO:0006508">
    <property type="term" value="P:proteolysis"/>
    <property type="evidence" value="ECO:0007669"/>
    <property type="project" value="InterPro"/>
</dbReference>
<dbReference type="InterPro" id="IPR036640">
    <property type="entry name" value="ABC1_TM_sf"/>
</dbReference>
<dbReference type="PROSITE" id="PS50990">
    <property type="entry name" value="PEPTIDASE_C39"/>
    <property type="match status" value="1"/>
</dbReference>
<sequence>MAAAGAFTLRELTRDSLQRLSRKLPVIRQSEQAECGIACLAMVLGYYGHHCELRHLRNRFRVSAQGTTLKDLMACADNLKLQCRALRLDPSHLIKLQRPGILHWDMNHFVVLKKVGRRYITIHDPASGQRTLSLEQAGQHFTGVALELWPRTEFSVADERNPLRLSAFIGRREGLWSALAQLTGLSLLLQLLALLSPLYLQTVVDDVVVSADTNLLAVLAAAFFLLLLLETGVSILRQLMALRLASRLSLRMAASLFHHLIRLPCGFFSQRHVGDIVSRFSSLDSVRLILTNGMAAAIVDGILTITTLIVMLWYDATLTIVVLAAVAAYWCIRLALLIRVRSLSEEKLRIDARRESSFIEAVRSVVWIKLFHKEEARQAQWQNHLVDSINRDIGLAKLGIGGDSAGRLILGGSDILLIYVAAGQIIDLHISVGMLLAFISFKRHFVSATERLIDQIAEFRLLNVHLDRLADITHETMEPYHRAQQPGGYSPALSGDLEVRNLGFRYNQNQPPVFENLSFTVSRGQTLVVSGQSGRGKSTLLKCLAGLNEADCGEIRLDGTPIQQVPGYRSRMGVVMQNDHLLTGSIAENISSFDSSIDYEQIVTAAKTAGIHGDIMLLPMQYNTLVGDLGTGLSGGQVQRICIARAIYRKPAILLMDEPTNQLDEITEKNVLQNLLRLEMTKILVTHSATSSILDCADTVRIKLE</sequence>